<organism evidence="2 3">
    <name type="scientific">Sinanodonta woodiana</name>
    <name type="common">Chinese pond mussel</name>
    <name type="synonym">Anodonta woodiana</name>
    <dbReference type="NCBI Taxonomy" id="1069815"/>
    <lineage>
        <taxon>Eukaryota</taxon>
        <taxon>Metazoa</taxon>
        <taxon>Spiralia</taxon>
        <taxon>Lophotrochozoa</taxon>
        <taxon>Mollusca</taxon>
        <taxon>Bivalvia</taxon>
        <taxon>Autobranchia</taxon>
        <taxon>Heteroconchia</taxon>
        <taxon>Palaeoheterodonta</taxon>
        <taxon>Unionida</taxon>
        <taxon>Unionoidea</taxon>
        <taxon>Unionidae</taxon>
        <taxon>Unioninae</taxon>
        <taxon>Sinanodonta</taxon>
    </lineage>
</organism>
<protein>
    <submittedName>
        <fullName evidence="2">Uncharacterized protein</fullName>
    </submittedName>
</protein>
<dbReference type="PANTHER" id="PTHR15881:SF2">
    <property type="entry name" value="MARGINAL ZONE B- AND B1-CELL-SPECIFIC PROTEIN"/>
    <property type="match status" value="1"/>
</dbReference>
<dbReference type="InterPro" id="IPR052682">
    <property type="entry name" value="MZB1"/>
</dbReference>
<sequence>MISVIVVVAVVWLCSGGQVWGKVVQNDDGSGTISFQTPTLSDEEYHSIHIPSHLKCDACNALAYQVSMLKTMCYQYLEEFGDEVIYKEYLKHKNLRQFFCKNVKKPGLTDACLSEHEKTRNKTEHEKRRKDEL</sequence>
<reference evidence="2 3" key="1">
    <citation type="submission" date="2024-11" db="EMBL/GenBank/DDBJ databases">
        <title>Chromosome-level genome assembly of the freshwater bivalve Anodonta woodiana.</title>
        <authorList>
            <person name="Chen X."/>
        </authorList>
    </citation>
    <scope>NUCLEOTIDE SEQUENCE [LARGE SCALE GENOMIC DNA]</scope>
    <source>
        <strain evidence="2">MN2024</strain>
        <tissue evidence="2">Gills</tissue>
    </source>
</reference>
<evidence type="ECO:0000256" key="1">
    <source>
        <dbReference type="SAM" id="SignalP"/>
    </source>
</evidence>
<feature type="signal peptide" evidence="1">
    <location>
        <begin position="1"/>
        <end position="21"/>
    </location>
</feature>
<feature type="chain" id="PRO_5044789195" evidence="1">
    <location>
        <begin position="22"/>
        <end position="133"/>
    </location>
</feature>
<evidence type="ECO:0000313" key="3">
    <source>
        <dbReference type="Proteomes" id="UP001634394"/>
    </source>
</evidence>
<keyword evidence="3" id="KW-1185">Reference proteome</keyword>
<comment type="caution">
    <text evidence="2">The sequence shown here is derived from an EMBL/GenBank/DDBJ whole genome shotgun (WGS) entry which is preliminary data.</text>
</comment>
<keyword evidence="1" id="KW-0732">Signal</keyword>
<gene>
    <name evidence="2" type="ORF">ACJMK2_035106</name>
</gene>
<dbReference type="Proteomes" id="UP001634394">
    <property type="component" value="Unassembled WGS sequence"/>
</dbReference>
<proteinExistence type="predicted"/>
<dbReference type="AlphaFoldDB" id="A0ABD3WV41"/>
<accession>A0ABD3WV41</accession>
<dbReference type="PANTHER" id="PTHR15881">
    <property type="entry name" value="MARGINAL ZONE B- AND B1-CELL-SPECIFIC PROTEIN"/>
    <property type="match status" value="1"/>
</dbReference>
<name>A0ABD3WV41_SINWO</name>
<dbReference type="EMBL" id="JBJQND010000005">
    <property type="protein sequence ID" value="KAL3877395.1"/>
    <property type="molecule type" value="Genomic_DNA"/>
</dbReference>
<evidence type="ECO:0000313" key="2">
    <source>
        <dbReference type="EMBL" id="KAL3877395.1"/>
    </source>
</evidence>